<dbReference type="GO" id="GO:0033627">
    <property type="term" value="P:cell adhesion mediated by integrin"/>
    <property type="evidence" value="ECO:0007669"/>
    <property type="project" value="TreeGrafter"/>
</dbReference>
<evidence type="ECO:0000256" key="3">
    <source>
        <dbReference type="ARBA" id="ARBA00023180"/>
    </source>
</evidence>
<dbReference type="Pfam" id="PF01839">
    <property type="entry name" value="FG-GAP"/>
    <property type="match status" value="2"/>
</dbReference>
<evidence type="ECO:0000256" key="4">
    <source>
        <dbReference type="PROSITE-ProRule" id="PRU00803"/>
    </source>
</evidence>
<name>A0AAV1QKF4_SCOSC</name>
<sequence>MFSGPTGSLFGFSADFHTFNNKSFVVIGAPKANTSQSGVIEGGGVFLCPWSPAGGNCDIIEFDVEGDEVYHRDGMMFHSFKSQQWLGASVRSVSNTHLLACAPLFHWNVQSRGAESGKTPVGNCLLLDQSTGSSLPFSPCRGNMMDDTYKLMKNRHDQRYCEVGFSSDITKDGQLLLGAPGGFFFQGQVFTVGVSDIINSGQINTPPQLVSGMSQSDEKGKYDVYHGYSVASGLLTGDSITDYVVGVPNDRNTAGSVKIYDGRSSGSLTLHHQFQGAQVASYFGHSVAVVDVNSDGLDDVLVGAPLFMDRVTEQLQERGQVVLYLQRKHTSFPSHPDQSLIGFSLYGRFGSTLAVLGDLDMDGYQDIAVGAPWSGDSGRGQVFIYLGNSNGLSATPSQVIDSPLPSSRAAFGFSLRGGADIDGNGYPDLLVGAWSADRAFVYR</sequence>
<dbReference type="GO" id="GO:0098609">
    <property type="term" value="P:cell-cell adhesion"/>
    <property type="evidence" value="ECO:0007669"/>
    <property type="project" value="TreeGrafter"/>
</dbReference>
<accession>A0AAV1QKF4</accession>
<dbReference type="GO" id="GO:0001525">
    <property type="term" value="P:angiogenesis"/>
    <property type="evidence" value="ECO:0007669"/>
    <property type="project" value="TreeGrafter"/>
</dbReference>
<evidence type="ECO:0000256" key="2">
    <source>
        <dbReference type="ARBA" id="ARBA00022737"/>
    </source>
</evidence>
<dbReference type="PROSITE" id="PS51470">
    <property type="entry name" value="FG_GAP"/>
    <property type="match status" value="4"/>
</dbReference>
<evidence type="ECO:0000313" key="7">
    <source>
        <dbReference type="Proteomes" id="UP001314229"/>
    </source>
</evidence>
<dbReference type="InterPro" id="IPR013517">
    <property type="entry name" value="FG-GAP"/>
</dbReference>
<comment type="subcellular location">
    <subcellularLocation>
        <location evidence="5">Membrane</location>
        <topology evidence="5">Single-pass type I membrane protein</topology>
    </subcellularLocation>
</comment>
<feature type="repeat" description="FG-GAP" evidence="4">
    <location>
        <begin position="335"/>
        <end position="394"/>
    </location>
</feature>
<dbReference type="GO" id="GO:0005178">
    <property type="term" value="F:integrin binding"/>
    <property type="evidence" value="ECO:0007669"/>
    <property type="project" value="TreeGrafter"/>
</dbReference>
<dbReference type="InterPro" id="IPR000413">
    <property type="entry name" value="Integrin_alpha"/>
</dbReference>
<feature type="repeat" description="FG-GAP" evidence="4">
    <location>
        <begin position="269"/>
        <end position="333"/>
    </location>
</feature>
<dbReference type="InterPro" id="IPR013519">
    <property type="entry name" value="Int_alpha_beta-p"/>
</dbReference>
<organism evidence="6 7">
    <name type="scientific">Scomber scombrus</name>
    <name type="common">Atlantic mackerel</name>
    <name type="synonym">Scomber vernalis</name>
    <dbReference type="NCBI Taxonomy" id="13677"/>
    <lineage>
        <taxon>Eukaryota</taxon>
        <taxon>Metazoa</taxon>
        <taxon>Chordata</taxon>
        <taxon>Craniata</taxon>
        <taxon>Vertebrata</taxon>
        <taxon>Euteleostomi</taxon>
        <taxon>Actinopterygii</taxon>
        <taxon>Neopterygii</taxon>
        <taxon>Teleostei</taxon>
        <taxon>Neoteleostei</taxon>
        <taxon>Acanthomorphata</taxon>
        <taxon>Pelagiaria</taxon>
        <taxon>Scombriformes</taxon>
        <taxon>Scombridae</taxon>
        <taxon>Scomber</taxon>
    </lineage>
</organism>
<keyword evidence="7" id="KW-1185">Reference proteome</keyword>
<keyword evidence="1" id="KW-0732">Signal</keyword>
<gene>
    <name evidence="6" type="ORF">FSCOSCO3_A035758</name>
</gene>
<keyword evidence="5" id="KW-0675">Receptor</keyword>
<dbReference type="GO" id="GO:0007160">
    <property type="term" value="P:cell-matrix adhesion"/>
    <property type="evidence" value="ECO:0007669"/>
    <property type="project" value="TreeGrafter"/>
</dbReference>
<dbReference type="AlphaFoldDB" id="A0AAV1QKF4"/>
<dbReference type="PANTHER" id="PTHR23220:SF73">
    <property type="entry name" value="INTEGRIN ALPHA-IIB"/>
    <property type="match status" value="1"/>
</dbReference>
<keyword evidence="2" id="KW-0677">Repeat</keyword>
<evidence type="ECO:0000256" key="5">
    <source>
        <dbReference type="RuleBase" id="RU003762"/>
    </source>
</evidence>
<keyword evidence="5" id="KW-0130">Cell adhesion</keyword>
<evidence type="ECO:0000256" key="1">
    <source>
        <dbReference type="ARBA" id="ARBA00022729"/>
    </source>
</evidence>
<feature type="repeat" description="FG-GAP" evidence="4">
    <location>
        <begin position="397"/>
        <end position="443"/>
    </location>
</feature>
<keyword evidence="5 6" id="KW-0401">Integrin</keyword>
<dbReference type="EMBL" id="CAWUFR010001984">
    <property type="protein sequence ID" value="CAK6984596.1"/>
    <property type="molecule type" value="Genomic_DNA"/>
</dbReference>
<evidence type="ECO:0000313" key="6">
    <source>
        <dbReference type="EMBL" id="CAK6984596.1"/>
    </source>
</evidence>
<dbReference type="GO" id="GO:0009897">
    <property type="term" value="C:external side of plasma membrane"/>
    <property type="evidence" value="ECO:0007669"/>
    <property type="project" value="TreeGrafter"/>
</dbReference>
<dbReference type="PANTHER" id="PTHR23220">
    <property type="entry name" value="INTEGRIN ALPHA"/>
    <property type="match status" value="1"/>
</dbReference>
<reference evidence="6 7" key="1">
    <citation type="submission" date="2024-01" db="EMBL/GenBank/DDBJ databases">
        <authorList>
            <person name="Alioto T."/>
            <person name="Alioto T."/>
            <person name="Gomez Garrido J."/>
        </authorList>
    </citation>
    <scope>NUCLEOTIDE SEQUENCE [LARGE SCALE GENOMIC DNA]</scope>
</reference>
<keyword evidence="3" id="KW-0325">Glycoprotein</keyword>
<comment type="similarity">
    <text evidence="5">Belongs to the integrin alpha chain family.</text>
</comment>
<dbReference type="Proteomes" id="UP001314229">
    <property type="component" value="Unassembled WGS sequence"/>
</dbReference>
<dbReference type="Gene3D" id="2.130.10.130">
    <property type="entry name" value="Integrin alpha, N-terminal"/>
    <property type="match status" value="1"/>
</dbReference>
<dbReference type="GO" id="GO:0008305">
    <property type="term" value="C:integrin complex"/>
    <property type="evidence" value="ECO:0007669"/>
    <property type="project" value="InterPro"/>
</dbReference>
<feature type="repeat" description="FG-GAP" evidence="4">
    <location>
        <begin position="1"/>
        <end position="57"/>
    </location>
</feature>
<dbReference type="SUPFAM" id="SSF69318">
    <property type="entry name" value="Integrin alpha N-terminal domain"/>
    <property type="match status" value="1"/>
</dbReference>
<proteinExistence type="inferred from homology"/>
<dbReference type="GO" id="GO:0007229">
    <property type="term" value="P:integrin-mediated signaling pathway"/>
    <property type="evidence" value="ECO:0007669"/>
    <property type="project" value="UniProtKB-KW"/>
</dbReference>
<dbReference type="SMART" id="SM00191">
    <property type="entry name" value="Int_alpha"/>
    <property type="match status" value="5"/>
</dbReference>
<comment type="caution">
    <text evidence="6">The sequence shown here is derived from an EMBL/GenBank/DDBJ whole genome shotgun (WGS) entry which is preliminary data.</text>
</comment>
<protein>
    <submittedName>
        <fullName evidence="6">LOW QUALITY PROTEIN: integrin alpha-IIb, partial</fullName>
    </submittedName>
</protein>
<dbReference type="PRINTS" id="PR01185">
    <property type="entry name" value="INTEGRINA"/>
</dbReference>
<dbReference type="InterPro" id="IPR028994">
    <property type="entry name" value="Integrin_alpha_N"/>
</dbReference>